<proteinExistence type="predicted"/>
<reference evidence="1 2" key="1">
    <citation type="submission" date="2019-02" db="EMBL/GenBank/DDBJ databases">
        <title>Deep-cultivation of Planctomycetes and their phenomic and genomic characterization uncovers novel biology.</title>
        <authorList>
            <person name="Wiegand S."/>
            <person name="Jogler M."/>
            <person name="Boedeker C."/>
            <person name="Pinto D."/>
            <person name="Vollmers J."/>
            <person name="Rivas-Marin E."/>
            <person name="Kohn T."/>
            <person name="Peeters S.H."/>
            <person name="Heuer A."/>
            <person name="Rast P."/>
            <person name="Oberbeckmann S."/>
            <person name="Bunk B."/>
            <person name="Jeske O."/>
            <person name="Meyerdierks A."/>
            <person name="Storesund J.E."/>
            <person name="Kallscheuer N."/>
            <person name="Luecker S."/>
            <person name="Lage O.M."/>
            <person name="Pohl T."/>
            <person name="Merkel B.J."/>
            <person name="Hornburger P."/>
            <person name="Mueller R.-W."/>
            <person name="Bruemmer F."/>
            <person name="Labrenz M."/>
            <person name="Spormann A.M."/>
            <person name="Op den Camp H."/>
            <person name="Overmann J."/>
            <person name="Amann R."/>
            <person name="Jetten M.S.M."/>
            <person name="Mascher T."/>
            <person name="Medema M.H."/>
            <person name="Devos D.P."/>
            <person name="Kaster A.-K."/>
            <person name="Ovreas L."/>
            <person name="Rohde M."/>
            <person name="Galperin M.Y."/>
            <person name="Jogler C."/>
        </authorList>
    </citation>
    <scope>NUCLEOTIDE SEQUENCE [LARGE SCALE GENOMIC DNA]</scope>
    <source>
        <strain evidence="1 2">ETA_A1</strain>
    </source>
</reference>
<dbReference type="EMBL" id="CP036273">
    <property type="protein sequence ID" value="QDU23310.1"/>
    <property type="molecule type" value="Genomic_DNA"/>
</dbReference>
<evidence type="ECO:0000313" key="2">
    <source>
        <dbReference type="Proteomes" id="UP000319576"/>
    </source>
</evidence>
<evidence type="ECO:0000313" key="1">
    <source>
        <dbReference type="EMBL" id="QDU23310.1"/>
    </source>
</evidence>
<dbReference type="OrthoDB" id="1492681at2"/>
<keyword evidence="2" id="KW-1185">Reference proteome</keyword>
<dbReference type="RefSeq" id="WP_145243476.1">
    <property type="nucleotide sequence ID" value="NZ_CP036273.1"/>
</dbReference>
<accession>A0A517Y0M3</accession>
<sequence length="384" mass="42208">MGLYEDYVDLLALHNVDPPEKVTHVDLLKGLEQMAASSDPTQRAIGAKAVEVHNKYGSQVDEFVRRHGKYSASGMLDTYVTFINDVLHREGRTLRDDIFIDEFPTGEFNACAVRTNNGHLCLLNTGLLKLLYHLSLSSCYLIKGNVLNQTLDFSARLALEDEASLPAIGAAIKSIYAYLAFGQHPYPIEIQEGMHEAALLYANGIAGGMRTFVVGHELAHVTLGHLDTSEKRSVIAENGRLEVASSSQEQEYEADLESQRLMLKITGPGMSFAFGGVCFLTCGLIVESFQSKLFGSTVDSQRHRATHPPTHLRLMQLWQALEQQVSKDELAATATIARLLFDLLSILDATSIEHTTNGIKIHFNKAAIGQSSELRRSPDAPPAT</sequence>
<dbReference type="Proteomes" id="UP000319576">
    <property type="component" value="Chromosome"/>
</dbReference>
<name>A0A517Y0M3_9BACT</name>
<dbReference type="KEGG" id="uli:ETAA1_53050"/>
<dbReference type="AlphaFoldDB" id="A0A517Y0M3"/>
<gene>
    <name evidence="1" type="ORF">ETAA1_53050</name>
</gene>
<organism evidence="1 2">
    <name type="scientific">Urbifossiella limnaea</name>
    <dbReference type="NCBI Taxonomy" id="2528023"/>
    <lineage>
        <taxon>Bacteria</taxon>
        <taxon>Pseudomonadati</taxon>
        <taxon>Planctomycetota</taxon>
        <taxon>Planctomycetia</taxon>
        <taxon>Gemmatales</taxon>
        <taxon>Gemmataceae</taxon>
        <taxon>Urbifossiella</taxon>
    </lineage>
</organism>
<protein>
    <submittedName>
        <fullName evidence="1">Uncharacterized protein</fullName>
    </submittedName>
</protein>